<organism evidence="1 2">
    <name type="scientific">Anaerostipes rhamnosivorans</name>
    <dbReference type="NCBI Taxonomy" id="1229621"/>
    <lineage>
        <taxon>Bacteria</taxon>
        <taxon>Bacillati</taxon>
        <taxon>Bacillota</taxon>
        <taxon>Clostridia</taxon>
        <taxon>Lachnospirales</taxon>
        <taxon>Lachnospiraceae</taxon>
        <taxon>Anaerostipes</taxon>
    </lineage>
</organism>
<proteinExistence type="predicted"/>
<protein>
    <submittedName>
        <fullName evidence="1">Uncharacterized protein</fullName>
    </submittedName>
</protein>
<keyword evidence="2" id="KW-1185">Reference proteome</keyword>
<gene>
    <name evidence="1" type="ORF">AR1Y2_0883</name>
</gene>
<accession>A0A4P8ICT4</accession>
<sequence>MENGWEKSWRTLILSGKLAIMKKKNGLKALDKQKQELY</sequence>
<reference evidence="1 2" key="1">
    <citation type="submission" date="2019-05" db="EMBL/GenBank/DDBJ databases">
        <title>Complete genome sequencing of Anaerostipes rhamnosivorans.</title>
        <authorList>
            <person name="Bui T.P.N."/>
            <person name="de Vos W.M."/>
        </authorList>
    </citation>
    <scope>NUCLEOTIDE SEQUENCE [LARGE SCALE GENOMIC DNA]</scope>
    <source>
        <strain evidence="1 2">1y2</strain>
    </source>
</reference>
<dbReference type="Proteomes" id="UP000298653">
    <property type="component" value="Chromosome"/>
</dbReference>
<name>A0A4P8ICT4_9FIRM</name>
<evidence type="ECO:0000313" key="1">
    <source>
        <dbReference type="EMBL" id="QCP34337.1"/>
    </source>
</evidence>
<dbReference type="AlphaFoldDB" id="A0A4P8ICT4"/>
<dbReference type="KEGG" id="arf:AR1Y2_0883"/>
<evidence type="ECO:0000313" key="2">
    <source>
        <dbReference type="Proteomes" id="UP000298653"/>
    </source>
</evidence>
<dbReference type="EMBL" id="CP040058">
    <property type="protein sequence ID" value="QCP34337.1"/>
    <property type="molecule type" value="Genomic_DNA"/>
</dbReference>